<comment type="similarity">
    <text evidence="1">Belongs to the glutaminase family.</text>
</comment>
<name>A0A6C0CRV5_9ZZZZ</name>
<proteinExistence type="inferred from homology"/>
<sequence length="334" mass="36574">MKDERIQSLIEKTYSEVKSNNKGKPASYIPQLAKANPKLFGICFVDCQGNVYEAGKSRDSVPIESISKVFSLAMAADELGVAEVNNKIGNEGSSLPFNSVIACVLSKTHTINPFVNQGAMATTSLFYNKNKTAFRNKVLNNMDKYAGRSLPIDKKVYKSEMETNSTNMALAYLLKSFNRFYGDVDDSVDVYTEQCSKLVSAKDLATMACVFAKGGVHPISKKQVLSKHAANYVYRSLRGEGLYEYSGRWDTDVGCVSAKSGVGGGIFVILKGIGGLGIVSPPLDKIGNSVRGIKAGKIIANGIRRLTNKHSRFCPPKTIKKKHKRTHRTTKKNH</sequence>
<dbReference type="PANTHER" id="PTHR12544">
    <property type="entry name" value="GLUTAMINASE"/>
    <property type="match status" value="1"/>
</dbReference>
<evidence type="ECO:0000256" key="1">
    <source>
        <dbReference type="ARBA" id="ARBA00011076"/>
    </source>
</evidence>
<dbReference type="SUPFAM" id="SSF56601">
    <property type="entry name" value="beta-lactamase/transpeptidase-like"/>
    <property type="match status" value="1"/>
</dbReference>
<dbReference type="Pfam" id="PF04960">
    <property type="entry name" value="Glutaminase"/>
    <property type="match status" value="1"/>
</dbReference>
<organism evidence="5">
    <name type="scientific">viral metagenome</name>
    <dbReference type="NCBI Taxonomy" id="1070528"/>
    <lineage>
        <taxon>unclassified sequences</taxon>
        <taxon>metagenomes</taxon>
        <taxon>organismal metagenomes</taxon>
    </lineage>
</organism>
<dbReference type="EC" id="3.5.1.2" evidence="2"/>
<dbReference type="InterPro" id="IPR012338">
    <property type="entry name" value="Beta-lactam/transpept-like"/>
</dbReference>
<accession>A0A6C0CRV5</accession>
<dbReference type="PANTHER" id="PTHR12544:SF48">
    <property type="entry name" value="GLUTAMINASE 1"/>
    <property type="match status" value="1"/>
</dbReference>
<evidence type="ECO:0000313" key="5">
    <source>
        <dbReference type="EMBL" id="QHT06590.1"/>
    </source>
</evidence>
<dbReference type="GO" id="GO:0006537">
    <property type="term" value="P:glutamate biosynthetic process"/>
    <property type="evidence" value="ECO:0007669"/>
    <property type="project" value="TreeGrafter"/>
</dbReference>
<keyword evidence="3" id="KW-0378">Hydrolase</keyword>
<evidence type="ECO:0000256" key="4">
    <source>
        <dbReference type="ARBA" id="ARBA00049534"/>
    </source>
</evidence>
<evidence type="ECO:0000256" key="3">
    <source>
        <dbReference type="ARBA" id="ARBA00022801"/>
    </source>
</evidence>
<dbReference type="AlphaFoldDB" id="A0A6C0CRV5"/>
<protein>
    <recommendedName>
        <fullName evidence="2">glutaminase</fullName>
        <ecNumber evidence="2">3.5.1.2</ecNumber>
    </recommendedName>
</protein>
<dbReference type="NCBIfam" id="TIGR03814">
    <property type="entry name" value="Gln_ase"/>
    <property type="match status" value="1"/>
</dbReference>
<evidence type="ECO:0000256" key="2">
    <source>
        <dbReference type="ARBA" id="ARBA00012918"/>
    </source>
</evidence>
<dbReference type="InterPro" id="IPR015868">
    <property type="entry name" value="Glutaminase"/>
</dbReference>
<dbReference type="Gene3D" id="3.40.710.10">
    <property type="entry name" value="DD-peptidase/beta-lactamase superfamily"/>
    <property type="match status" value="1"/>
</dbReference>
<comment type="catalytic activity">
    <reaction evidence="4">
        <text>L-glutamine + H2O = L-glutamate + NH4(+)</text>
        <dbReference type="Rhea" id="RHEA:15889"/>
        <dbReference type="ChEBI" id="CHEBI:15377"/>
        <dbReference type="ChEBI" id="CHEBI:28938"/>
        <dbReference type="ChEBI" id="CHEBI:29985"/>
        <dbReference type="ChEBI" id="CHEBI:58359"/>
        <dbReference type="EC" id="3.5.1.2"/>
    </reaction>
</comment>
<reference evidence="5" key="1">
    <citation type="journal article" date="2020" name="Nature">
        <title>Giant virus diversity and host interactions through global metagenomics.</title>
        <authorList>
            <person name="Schulz F."/>
            <person name="Roux S."/>
            <person name="Paez-Espino D."/>
            <person name="Jungbluth S."/>
            <person name="Walsh D.A."/>
            <person name="Denef V.J."/>
            <person name="McMahon K.D."/>
            <person name="Konstantinidis K.T."/>
            <person name="Eloe-Fadrosh E.A."/>
            <person name="Kyrpides N.C."/>
            <person name="Woyke T."/>
        </authorList>
    </citation>
    <scope>NUCLEOTIDE SEQUENCE</scope>
    <source>
        <strain evidence="5">GVMAG-M-3300021425-30</strain>
    </source>
</reference>
<dbReference type="GO" id="GO:0006543">
    <property type="term" value="P:L-glutamine catabolic process"/>
    <property type="evidence" value="ECO:0007669"/>
    <property type="project" value="TreeGrafter"/>
</dbReference>
<dbReference type="EMBL" id="MN739470">
    <property type="protein sequence ID" value="QHT06590.1"/>
    <property type="molecule type" value="Genomic_DNA"/>
</dbReference>
<dbReference type="GO" id="GO:0004359">
    <property type="term" value="F:glutaminase activity"/>
    <property type="evidence" value="ECO:0007669"/>
    <property type="project" value="UniProtKB-EC"/>
</dbReference>